<comment type="caution">
    <text evidence="4">The sequence shown here is derived from an EMBL/GenBank/DDBJ whole genome shotgun (WGS) entry which is preliminary data.</text>
</comment>
<accession>A0ABP8C993</accession>
<keyword evidence="1" id="KW-0472">Membrane</keyword>
<dbReference type="Pfam" id="PF07635">
    <property type="entry name" value="PSCyt1"/>
    <property type="match status" value="1"/>
</dbReference>
<evidence type="ECO:0000313" key="4">
    <source>
        <dbReference type="EMBL" id="GAA4235541.1"/>
    </source>
</evidence>
<feature type="transmembrane region" description="Helical" evidence="1">
    <location>
        <begin position="20"/>
        <end position="39"/>
    </location>
</feature>
<keyword evidence="1" id="KW-1133">Transmembrane helix</keyword>
<sequence>MNELDNVPDFVIFLGRFHPLLVHLPIGVLIIGILMYFLAKKEKFQHLIKSVPFVLALGAISAVFTCVLGYLLSCQGGYDNDTLFNHKWLGIGVTVISILAYYSSVWVKTKKNNLVNSIIMVVIFIGLGFTGHLGGNLTHGSTYLTQYAPNPIRAVVGLPPKAEARLAVTVLDSADLYLDVVQPLIANKCISCHNTDKLKGNLLLTSHANMLKGGENGPSIVAGNLKESELFNRITLPQHHKDFMPPEGKRPFSDEDVKLIEFWILNGAKPNGLLANLELEDEQIELFENFLGLKGTKSNSLNAVVNPADSTVISALRAKGFKIKTISNTSNLLGVTVPYGENKAAKHIKDLLSIKKQIVFLSLNSLNIKDEDLKTIGQLELLTKLNLHSNFSISSQGISYLTKLQNLESLNIYNTQVDNEALKTIANLKRLKRLYVWNTKMTQDKVEVFKNANKRLIVSYGVSAL</sequence>
<dbReference type="SUPFAM" id="SSF52047">
    <property type="entry name" value="RNI-like"/>
    <property type="match status" value="1"/>
</dbReference>
<evidence type="ECO:0000259" key="3">
    <source>
        <dbReference type="Pfam" id="PF09990"/>
    </source>
</evidence>
<dbReference type="PANTHER" id="PTHR35889">
    <property type="entry name" value="CYCLOINULO-OLIGOSACCHARIDE FRUCTANOTRANSFERASE-RELATED"/>
    <property type="match status" value="1"/>
</dbReference>
<reference evidence="5" key="1">
    <citation type="journal article" date="2019" name="Int. J. Syst. Evol. Microbiol.">
        <title>The Global Catalogue of Microorganisms (GCM) 10K type strain sequencing project: providing services to taxonomists for standard genome sequencing and annotation.</title>
        <authorList>
            <consortium name="The Broad Institute Genomics Platform"/>
            <consortium name="The Broad Institute Genome Sequencing Center for Infectious Disease"/>
            <person name="Wu L."/>
            <person name="Ma J."/>
        </authorList>
    </citation>
    <scope>NUCLEOTIDE SEQUENCE [LARGE SCALE GENOMIC DNA]</scope>
    <source>
        <strain evidence="5">JCM 17630</strain>
    </source>
</reference>
<dbReference type="PANTHER" id="PTHR35889:SF3">
    <property type="entry name" value="F-BOX DOMAIN-CONTAINING PROTEIN"/>
    <property type="match status" value="1"/>
</dbReference>
<dbReference type="InterPro" id="IPR032675">
    <property type="entry name" value="LRR_dom_sf"/>
</dbReference>
<dbReference type="EMBL" id="BAABCA010000003">
    <property type="protein sequence ID" value="GAA4235541.1"/>
    <property type="molecule type" value="Genomic_DNA"/>
</dbReference>
<dbReference type="Proteomes" id="UP001501496">
    <property type="component" value="Unassembled WGS sequence"/>
</dbReference>
<organism evidence="4 5">
    <name type="scientific">Postechiella marina</name>
    <dbReference type="NCBI Taxonomy" id="943941"/>
    <lineage>
        <taxon>Bacteria</taxon>
        <taxon>Pseudomonadati</taxon>
        <taxon>Bacteroidota</taxon>
        <taxon>Flavobacteriia</taxon>
        <taxon>Flavobacteriales</taxon>
        <taxon>Flavobacteriaceae</taxon>
        <taxon>Postechiella</taxon>
    </lineage>
</organism>
<feature type="domain" description="Cytochrome C Planctomycete-type" evidence="2">
    <location>
        <begin position="189"/>
        <end position="248"/>
    </location>
</feature>
<feature type="transmembrane region" description="Helical" evidence="1">
    <location>
        <begin position="51"/>
        <end position="72"/>
    </location>
</feature>
<protein>
    <submittedName>
        <fullName evidence="4">Ribonuclease inhibitor</fullName>
    </submittedName>
</protein>
<dbReference type="Pfam" id="PF09990">
    <property type="entry name" value="DUF2231"/>
    <property type="match status" value="1"/>
</dbReference>
<evidence type="ECO:0000313" key="5">
    <source>
        <dbReference type="Proteomes" id="UP001501496"/>
    </source>
</evidence>
<dbReference type="SUPFAM" id="SSF46626">
    <property type="entry name" value="Cytochrome c"/>
    <property type="match status" value="1"/>
</dbReference>
<evidence type="ECO:0000256" key="1">
    <source>
        <dbReference type="SAM" id="Phobius"/>
    </source>
</evidence>
<feature type="transmembrane region" description="Helical" evidence="1">
    <location>
        <begin position="114"/>
        <end position="134"/>
    </location>
</feature>
<dbReference type="InterPro" id="IPR019251">
    <property type="entry name" value="DUF2231_TM"/>
</dbReference>
<gene>
    <name evidence="4" type="ORF">GCM10022291_17730</name>
</gene>
<dbReference type="InterPro" id="IPR011429">
    <property type="entry name" value="Cyt_c_Planctomycete-type"/>
</dbReference>
<dbReference type="InterPro" id="IPR036909">
    <property type="entry name" value="Cyt_c-like_dom_sf"/>
</dbReference>
<dbReference type="RefSeq" id="WP_344787818.1">
    <property type="nucleotide sequence ID" value="NZ_BAABCA010000003.1"/>
</dbReference>
<feature type="transmembrane region" description="Helical" evidence="1">
    <location>
        <begin position="84"/>
        <end position="102"/>
    </location>
</feature>
<evidence type="ECO:0000259" key="2">
    <source>
        <dbReference type="Pfam" id="PF07635"/>
    </source>
</evidence>
<name>A0ABP8C993_9FLAO</name>
<keyword evidence="5" id="KW-1185">Reference proteome</keyword>
<proteinExistence type="predicted"/>
<feature type="domain" description="DUF2231" evidence="3">
    <location>
        <begin position="17"/>
        <end position="138"/>
    </location>
</feature>
<keyword evidence="1" id="KW-0812">Transmembrane</keyword>
<dbReference type="Gene3D" id="3.80.10.10">
    <property type="entry name" value="Ribonuclease Inhibitor"/>
    <property type="match status" value="1"/>
</dbReference>